<evidence type="ECO:0000313" key="3">
    <source>
        <dbReference type="EMBL" id="QDU38807.1"/>
    </source>
</evidence>
<dbReference type="Proteomes" id="UP000320496">
    <property type="component" value="Chromosome"/>
</dbReference>
<gene>
    <name evidence="3" type="ORF">Mal4_31370</name>
</gene>
<keyword evidence="4" id="KW-1185">Reference proteome</keyword>
<sequence>MTAGKSASDALNRSSEGANSPDGESPGTPRWVVFLLAALGVTLVAICGVCGGGLYYFSPELANDPEQAVALTDQIATVDVPEPFQPAGIIDWNLAFVMQMRGAYYEIPPDDGLLMLIAVRGPLVRQESIRDHVDRTLRETGGGATPLVTDESATRQISTAAGSEVPFEFEKATDPDTGAAYRIVEGVVTGPDGSVLVALRVKQEQWNEQSIVEMLRSIAPR</sequence>
<evidence type="ECO:0008006" key="5">
    <source>
        <dbReference type="Google" id="ProtNLM"/>
    </source>
</evidence>
<dbReference type="KEGG" id="mri:Mal4_31370"/>
<organism evidence="3 4">
    <name type="scientific">Maioricimonas rarisocia</name>
    <dbReference type="NCBI Taxonomy" id="2528026"/>
    <lineage>
        <taxon>Bacteria</taxon>
        <taxon>Pseudomonadati</taxon>
        <taxon>Planctomycetota</taxon>
        <taxon>Planctomycetia</taxon>
        <taxon>Planctomycetales</taxon>
        <taxon>Planctomycetaceae</taxon>
        <taxon>Maioricimonas</taxon>
    </lineage>
</organism>
<name>A0A517Z8J1_9PLAN</name>
<feature type="region of interest" description="Disordered" evidence="1">
    <location>
        <begin position="1"/>
        <end position="26"/>
    </location>
</feature>
<dbReference type="AlphaFoldDB" id="A0A517Z8J1"/>
<keyword evidence="2" id="KW-1133">Transmembrane helix</keyword>
<reference evidence="3 4" key="1">
    <citation type="submission" date="2019-02" db="EMBL/GenBank/DDBJ databases">
        <title>Deep-cultivation of Planctomycetes and their phenomic and genomic characterization uncovers novel biology.</title>
        <authorList>
            <person name="Wiegand S."/>
            <person name="Jogler M."/>
            <person name="Boedeker C."/>
            <person name="Pinto D."/>
            <person name="Vollmers J."/>
            <person name="Rivas-Marin E."/>
            <person name="Kohn T."/>
            <person name="Peeters S.H."/>
            <person name="Heuer A."/>
            <person name="Rast P."/>
            <person name="Oberbeckmann S."/>
            <person name="Bunk B."/>
            <person name="Jeske O."/>
            <person name="Meyerdierks A."/>
            <person name="Storesund J.E."/>
            <person name="Kallscheuer N."/>
            <person name="Luecker S."/>
            <person name="Lage O.M."/>
            <person name="Pohl T."/>
            <person name="Merkel B.J."/>
            <person name="Hornburger P."/>
            <person name="Mueller R.-W."/>
            <person name="Bruemmer F."/>
            <person name="Labrenz M."/>
            <person name="Spormann A.M."/>
            <person name="Op den Camp H."/>
            <person name="Overmann J."/>
            <person name="Amann R."/>
            <person name="Jetten M.S.M."/>
            <person name="Mascher T."/>
            <person name="Medema M.H."/>
            <person name="Devos D.P."/>
            <person name="Kaster A.-K."/>
            <person name="Ovreas L."/>
            <person name="Rohde M."/>
            <person name="Galperin M.Y."/>
            <person name="Jogler C."/>
        </authorList>
    </citation>
    <scope>NUCLEOTIDE SEQUENCE [LARGE SCALE GENOMIC DNA]</scope>
    <source>
        <strain evidence="3 4">Mal4</strain>
    </source>
</reference>
<proteinExistence type="predicted"/>
<keyword evidence="2" id="KW-0812">Transmembrane</keyword>
<dbReference type="OrthoDB" id="269116at2"/>
<evidence type="ECO:0000313" key="4">
    <source>
        <dbReference type="Proteomes" id="UP000320496"/>
    </source>
</evidence>
<feature type="transmembrane region" description="Helical" evidence="2">
    <location>
        <begin position="31"/>
        <end position="57"/>
    </location>
</feature>
<keyword evidence="2" id="KW-0472">Membrane</keyword>
<dbReference type="RefSeq" id="WP_145370057.1">
    <property type="nucleotide sequence ID" value="NZ_CP036275.1"/>
</dbReference>
<evidence type="ECO:0000256" key="1">
    <source>
        <dbReference type="SAM" id="MobiDB-lite"/>
    </source>
</evidence>
<accession>A0A517Z8J1</accession>
<protein>
    <recommendedName>
        <fullName evidence="5">PsbP C-terminal domain-containing protein</fullName>
    </recommendedName>
</protein>
<dbReference type="EMBL" id="CP036275">
    <property type="protein sequence ID" value="QDU38807.1"/>
    <property type="molecule type" value="Genomic_DNA"/>
</dbReference>
<evidence type="ECO:0000256" key="2">
    <source>
        <dbReference type="SAM" id="Phobius"/>
    </source>
</evidence>
<feature type="compositionally biased region" description="Polar residues" evidence="1">
    <location>
        <begin position="9"/>
        <end position="18"/>
    </location>
</feature>